<accession>A0A7C8ZNV4</accession>
<organism evidence="1">
    <name type="scientific">Opuntia streptacantha</name>
    <name type="common">Prickly pear cactus</name>
    <name type="synonym">Opuntia cardona</name>
    <dbReference type="NCBI Taxonomy" id="393608"/>
    <lineage>
        <taxon>Eukaryota</taxon>
        <taxon>Viridiplantae</taxon>
        <taxon>Streptophyta</taxon>
        <taxon>Embryophyta</taxon>
        <taxon>Tracheophyta</taxon>
        <taxon>Spermatophyta</taxon>
        <taxon>Magnoliopsida</taxon>
        <taxon>eudicotyledons</taxon>
        <taxon>Gunneridae</taxon>
        <taxon>Pentapetalae</taxon>
        <taxon>Caryophyllales</taxon>
        <taxon>Cactineae</taxon>
        <taxon>Cactaceae</taxon>
        <taxon>Opuntioideae</taxon>
        <taxon>Opuntia</taxon>
    </lineage>
</organism>
<reference evidence="1" key="2">
    <citation type="submission" date="2020-07" db="EMBL/GenBank/DDBJ databases">
        <authorList>
            <person name="Vera ALvarez R."/>
            <person name="Arias-Moreno D.M."/>
            <person name="Jimenez-Jacinto V."/>
            <person name="Jimenez-Bremont J.F."/>
            <person name="Swaminathan K."/>
            <person name="Moose S.P."/>
            <person name="Guerrero-Gonzalez M.L."/>
            <person name="Marino-Ramirez L."/>
            <person name="Landsman D."/>
            <person name="Rodriguez-Kessler M."/>
            <person name="Delgado-Sanchez P."/>
        </authorList>
    </citation>
    <scope>NUCLEOTIDE SEQUENCE</scope>
    <source>
        <tissue evidence="1">Cladode</tissue>
    </source>
</reference>
<evidence type="ECO:0000313" key="1">
    <source>
        <dbReference type="EMBL" id="MBA4647952.1"/>
    </source>
</evidence>
<dbReference type="AlphaFoldDB" id="A0A7C8ZNV4"/>
<dbReference type="EMBL" id="GISG01153133">
    <property type="protein sequence ID" value="MBA4647952.1"/>
    <property type="molecule type" value="Transcribed_RNA"/>
</dbReference>
<name>A0A7C8ZNV4_OPUST</name>
<sequence>MKSCIIACFFDKESLHFLRPLGTRRAFRNLFNRIPFQSRSLVRPQSVTRIMVTTSSVLPRHPFRSHSIVKGLRSSNNFPATETSPFPLYFFIFFLSCLSFL</sequence>
<reference evidence="1" key="1">
    <citation type="journal article" date="2013" name="J. Plant Res.">
        <title>Effect of fungi and light on seed germination of three Opuntia species from semiarid lands of central Mexico.</title>
        <authorList>
            <person name="Delgado-Sanchez P."/>
            <person name="Jimenez-Bremont J.F."/>
            <person name="Guerrero-Gonzalez Mde L."/>
            <person name="Flores J."/>
        </authorList>
    </citation>
    <scope>NUCLEOTIDE SEQUENCE</scope>
    <source>
        <tissue evidence="1">Cladode</tissue>
    </source>
</reference>
<proteinExistence type="predicted"/>
<protein>
    <submittedName>
        <fullName evidence="1">Uncharacterized protein</fullName>
    </submittedName>
</protein>